<dbReference type="InterPro" id="IPR000415">
    <property type="entry name" value="Nitroreductase-like"/>
</dbReference>
<feature type="domain" description="Nitroreductase" evidence="9">
    <location>
        <begin position="25"/>
        <end position="174"/>
    </location>
</feature>
<reference evidence="10 11" key="1">
    <citation type="submission" date="2020-08" db="EMBL/GenBank/DDBJ databases">
        <title>The Agave Microbiome: Exploring the role of microbial communities in plant adaptations to desert environments.</title>
        <authorList>
            <person name="Partida-Martinez L.P."/>
        </authorList>
    </citation>
    <scope>NUCLEOTIDE SEQUENCE [LARGE SCALE GENOMIC DNA]</scope>
    <source>
        <strain evidence="10 11">AT3.2</strain>
    </source>
</reference>
<feature type="binding site" evidence="8">
    <location>
        <position position="50"/>
    </location>
    <ligand>
        <name>FMN</name>
        <dbReference type="ChEBI" id="CHEBI:58210"/>
        <note>ligand shared between dimeric partners</note>
    </ligand>
</feature>
<dbReference type="SUPFAM" id="SSF55469">
    <property type="entry name" value="FMN-dependent nitroreductase-like"/>
    <property type="match status" value="1"/>
</dbReference>
<evidence type="ECO:0000259" key="9">
    <source>
        <dbReference type="Pfam" id="PF00881"/>
    </source>
</evidence>
<dbReference type="PANTHER" id="PTHR43821:SF1">
    <property type="entry name" value="NAD(P)H NITROREDUCTASE YDJA-RELATED"/>
    <property type="match status" value="1"/>
</dbReference>
<evidence type="ECO:0000256" key="4">
    <source>
        <dbReference type="ARBA" id="ARBA00022857"/>
    </source>
</evidence>
<dbReference type="Proteomes" id="UP000540787">
    <property type="component" value="Unassembled WGS sequence"/>
</dbReference>
<protein>
    <recommendedName>
        <fullName evidence="7">Putative NAD(P)H nitroreductase</fullName>
        <ecNumber evidence="7">1.-.-.-</ecNumber>
    </recommendedName>
</protein>
<evidence type="ECO:0000256" key="5">
    <source>
        <dbReference type="ARBA" id="ARBA00023002"/>
    </source>
</evidence>
<dbReference type="PANTHER" id="PTHR43821">
    <property type="entry name" value="NAD(P)H NITROREDUCTASE YDJA-RELATED"/>
    <property type="match status" value="1"/>
</dbReference>
<dbReference type="EMBL" id="JACHBX010000001">
    <property type="protein sequence ID" value="MBB6133700.1"/>
    <property type="molecule type" value="Genomic_DNA"/>
</dbReference>
<dbReference type="AlphaFoldDB" id="A0A7W9WZM7"/>
<keyword evidence="3 7" id="KW-0288">FMN</keyword>
<dbReference type="EC" id="1.-.-.-" evidence="7"/>
<evidence type="ECO:0000313" key="11">
    <source>
        <dbReference type="Proteomes" id="UP000540787"/>
    </source>
</evidence>
<dbReference type="GO" id="GO:0016491">
    <property type="term" value="F:oxidoreductase activity"/>
    <property type="evidence" value="ECO:0007669"/>
    <property type="project" value="UniProtKB-UniRule"/>
</dbReference>
<keyword evidence="2 7" id="KW-0285">Flavoprotein</keyword>
<name>A0A7W9WZM7_9BURK</name>
<keyword evidence="4 7" id="KW-0521">NADP</keyword>
<evidence type="ECO:0000256" key="8">
    <source>
        <dbReference type="PIRSR" id="PIRSR000232-1"/>
    </source>
</evidence>
<keyword evidence="11" id="KW-1185">Reference proteome</keyword>
<keyword evidence="6 7" id="KW-0520">NAD</keyword>
<dbReference type="RefSeq" id="WP_183553312.1">
    <property type="nucleotide sequence ID" value="NZ_JACHBX010000001.1"/>
</dbReference>
<proteinExistence type="inferred from homology"/>
<accession>A0A7W9WZM7</accession>
<dbReference type="Gene3D" id="3.40.109.10">
    <property type="entry name" value="NADH Oxidase"/>
    <property type="match status" value="1"/>
</dbReference>
<comment type="caution">
    <text evidence="10">The sequence shown here is derived from an EMBL/GenBank/DDBJ whole genome shotgun (WGS) entry which is preliminary data.</text>
</comment>
<comment type="similarity">
    <text evidence="1 7">Belongs to the nitroreductase family.</text>
</comment>
<dbReference type="InterPro" id="IPR029479">
    <property type="entry name" value="Nitroreductase"/>
</dbReference>
<dbReference type="PIRSF" id="PIRSF000232">
    <property type="entry name" value="YdjA"/>
    <property type="match status" value="1"/>
</dbReference>
<organism evidence="10 11">
    <name type="scientific">Massilia aurea</name>
    <dbReference type="NCBI Taxonomy" id="373040"/>
    <lineage>
        <taxon>Bacteria</taxon>
        <taxon>Pseudomonadati</taxon>
        <taxon>Pseudomonadota</taxon>
        <taxon>Betaproteobacteria</taxon>
        <taxon>Burkholderiales</taxon>
        <taxon>Oxalobacteraceae</taxon>
        <taxon>Telluria group</taxon>
        <taxon>Massilia</taxon>
    </lineage>
</organism>
<evidence type="ECO:0000256" key="1">
    <source>
        <dbReference type="ARBA" id="ARBA00007118"/>
    </source>
</evidence>
<evidence type="ECO:0000256" key="7">
    <source>
        <dbReference type="PIRNR" id="PIRNR000232"/>
    </source>
</evidence>
<gene>
    <name evidence="10" type="ORF">HD842_001811</name>
</gene>
<comment type="cofactor">
    <cofactor evidence="8">
        <name>FMN</name>
        <dbReference type="ChEBI" id="CHEBI:58210"/>
    </cofactor>
    <text evidence="8">Binds 1 FMN per subunit.</text>
</comment>
<dbReference type="Pfam" id="PF00881">
    <property type="entry name" value="Nitroreductase"/>
    <property type="match status" value="1"/>
</dbReference>
<evidence type="ECO:0000256" key="6">
    <source>
        <dbReference type="ARBA" id="ARBA00023027"/>
    </source>
</evidence>
<evidence type="ECO:0000313" key="10">
    <source>
        <dbReference type="EMBL" id="MBB6133700.1"/>
    </source>
</evidence>
<evidence type="ECO:0000256" key="3">
    <source>
        <dbReference type="ARBA" id="ARBA00022643"/>
    </source>
</evidence>
<sequence>MQTEYPAGADDFLTILAARRNYTLRRLVAPGPDDAALLRIVEAGAQAPDHGLLRPWRFILIPQHKRHLLGDVFAAAVLARDPACGDEALATAHDKALRAPCLLVAVLRDEPGTIIPTHEKLVSLGCAIQNMLVAAQLLGFASGLASGAAMDFAGMRTLLGLEAHERAICFIGVGTASTVKAPRVRPDVSQFLSSL</sequence>
<dbReference type="InterPro" id="IPR052530">
    <property type="entry name" value="NAD(P)H_nitroreductase"/>
</dbReference>
<keyword evidence="5 7" id="KW-0560">Oxidoreductase</keyword>
<dbReference type="InterPro" id="IPR026021">
    <property type="entry name" value="YdjA-like"/>
</dbReference>
<evidence type="ECO:0000256" key="2">
    <source>
        <dbReference type="ARBA" id="ARBA00022630"/>
    </source>
</evidence>
<feature type="binding site" description="in other chain" evidence="8">
    <location>
        <begin position="144"/>
        <end position="146"/>
    </location>
    <ligand>
        <name>FMN</name>
        <dbReference type="ChEBI" id="CHEBI:58210"/>
        <note>ligand shared between dimeric partners</note>
    </ligand>
</feature>